<evidence type="ECO:0008006" key="4">
    <source>
        <dbReference type="Google" id="ProtNLM"/>
    </source>
</evidence>
<dbReference type="GO" id="GO:0003700">
    <property type="term" value="F:DNA-binding transcription factor activity"/>
    <property type="evidence" value="ECO:0007669"/>
    <property type="project" value="TreeGrafter"/>
</dbReference>
<dbReference type="AlphaFoldDB" id="A0A8H6VJD2"/>
<dbReference type="GO" id="GO:0005634">
    <property type="term" value="C:nucleus"/>
    <property type="evidence" value="ECO:0007669"/>
    <property type="project" value="TreeGrafter"/>
</dbReference>
<evidence type="ECO:0000313" key="2">
    <source>
        <dbReference type="EMBL" id="KAF7193810.1"/>
    </source>
</evidence>
<dbReference type="Proteomes" id="UP000660729">
    <property type="component" value="Unassembled WGS sequence"/>
</dbReference>
<accession>A0A8H6VJD2</accession>
<reference evidence="2" key="1">
    <citation type="submission" date="2020-04" db="EMBL/GenBank/DDBJ databases">
        <title>Draft genome resource of the tomato pathogen Pseudocercospora fuligena.</title>
        <authorList>
            <person name="Zaccaron A."/>
        </authorList>
    </citation>
    <scope>NUCLEOTIDE SEQUENCE</scope>
    <source>
        <strain evidence="2">PF001</strain>
    </source>
</reference>
<comment type="caution">
    <text evidence="2">The sequence shown here is derived from an EMBL/GenBank/DDBJ whole genome shotgun (WGS) entry which is preliminary data.</text>
</comment>
<dbReference type="GO" id="GO:0000976">
    <property type="term" value="F:transcription cis-regulatory region binding"/>
    <property type="evidence" value="ECO:0007669"/>
    <property type="project" value="TreeGrafter"/>
</dbReference>
<dbReference type="EMBL" id="JABCIY010000071">
    <property type="protein sequence ID" value="KAF7193810.1"/>
    <property type="molecule type" value="Genomic_DNA"/>
</dbReference>
<keyword evidence="1" id="KW-0539">Nucleus</keyword>
<dbReference type="OrthoDB" id="407832at2759"/>
<organism evidence="2 3">
    <name type="scientific">Pseudocercospora fuligena</name>
    <dbReference type="NCBI Taxonomy" id="685502"/>
    <lineage>
        <taxon>Eukaryota</taxon>
        <taxon>Fungi</taxon>
        <taxon>Dikarya</taxon>
        <taxon>Ascomycota</taxon>
        <taxon>Pezizomycotina</taxon>
        <taxon>Dothideomycetes</taxon>
        <taxon>Dothideomycetidae</taxon>
        <taxon>Mycosphaerellales</taxon>
        <taxon>Mycosphaerellaceae</taxon>
        <taxon>Pseudocercospora</taxon>
    </lineage>
</organism>
<dbReference type="GO" id="GO:0045944">
    <property type="term" value="P:positive regulation of transcription by RNA polymerase II"/>
    <property type="evidence" value="ECO:0007669"/>
    <property type="project" value="TreeGrafter"/>
</dbReference>
<name>A0A8H6VJD2_9PEZI</name>
<evidence type="ECO:0000313" key="3">
    <source>
        <dbReference type="Proteomes" id="UP000660729"/>
    </source>
</evidence>
<evidence type="ECO:0000256" key="1">
    <source>
        <dbReference type="ARBA" id="ARBA00023242"/>
    </source>
</evidence>
<proteinExistence type="predicted"/>
<dbReference type="PANTHER" id="PTHR37534">
    <property type="entry name" value="TRANSCRIPTIONAL ACTIVATOR PROTEIN UGA3"/>
    <property type="match status" value="1"/>
</dbReference>
<sequence length="496" mass="55751">MLSTSSALFVLTNCIGRGTHHDTAFATKNPAYTSISEVEESTSQPPGVLRTTGSISNHVPDMFGLPLTAGLHRDSDIELERDQAWPSAFETLAPQASYDGCTELRSPKISRPREAFLVKYYAETWGPIFDCLDPDQTFSSTVVQLALDSSPPLLWAIFATSAMQLSRVPSSSFADAQYYRAQCSKSLLPILLRSAELSTNEDTLFATYVLLRNYDHMTGNMMEKDSDSIFTSALAIAVEPSLKINNLDLGRASFWVHLRQDLHLALLLQVPVKTDYPPCLQREKMLEHIELLMNGQLQADQASINCAWAQRVVILLLDVINYCFQKGSRNLHTWLHLGNQLDHWRFAKPVLFNPYYERKADLSQGRIFPEVWIASNCYVLAWMYYYTAAILLKMFPPWNEADSAPGSSHGDIECQEEVRVLARMICGIAKTNPNAQALIVLCHMVTVSAIFFTHGQERAETLNLIRMARTVTGHPLREVERKLCNGWAMTDENHPG</sequence>
<gene>
    <name evidence="2" type="ORF">HII31_04879</name>
</gene>
<dbReference type="PANTHER" id="PTHR37534:SF2">
    <property type="entry name" value="N-ACETYLTRANSFERASE DOMAIN-CONTAINING PROTEIN"/>
    <property type="match status" value="1"/>
</dbReference>
<dbReference type="CDD" id="cd12148">
    <property type="entry name" value="fungal_TF_MHR"/>
    <property type="match status" value="1"/>
</dbReference>
<keyword evidence="3" id="KW-1185">Reference proteome</keyword>
<protein>
    <recommendedName>
        <fullName evidence="4">Transcription factor domain-containing protein</fullName>
    </recommendedName>
</protein>